<keyword evidence="5" id="KW-0539">Nucleus</keyword>
<dbReference type="SUPFAM" id="SSF48452">
    <property type="entry name" value="TPR-like"/>
    <property type="match status" value="1"/>
</dbReference>
<feature type="compositionally biased region" description="Polar residues" evidence="8">
    <location>
        <begin position="350"/>
        <end position="366"/>
    </location>
</feature>
<dbReference type="Gene3D" id="1.25.40.10">
    <property type="entry name" value="Tetratricopeptide repeat domain"/>
    <property type="match status" value="1"/>
</dbReference>
<dbReference type="InterPro" id="IPR019734">
    <property type="entry name" value="TPR_rpt"/>
</dbReference>
<dbReference type="InterPro" id="IPR044961">
    <property type="entry name" value="MS5/SDI1"/>
</dbReference>
<gene>
    <name evidence="9" type="ORF">GOP47_0001634</name>
</gene>
<evidence type="ECO:0000256" key="5">
    <source>
        <dbReference type="ARBA" id="ARBA00023242"/>
    </source>
</evidence>
<keyword evidence="4" id="KW-0175">Coiled coil</keyword>
<evidence type="ECO:0008006" key="11">
    <source>
        <dbReference type="Google" id="ProtNLM"/>
    </source>
</evidence>
<dbReference type="Proteomes" id="UP000886520">
    <property type="component" value="Chromosome 2"/>
</dbReference>
<dbReference type="Pfam" id="PF14559">
    <property type="entry name" value="TPR_19"/>
    <property type="match status" value="1"/>
</dbReference>
<name>A0A9D4V9X6_ADICA</name>
<keyword evidence="3 7" id="KW-0802">TPR repeat</keyword>
<feature type="region of interest" description="Disordered" evidence="8">
    <location>
        <begin position="334"/>
        <end position="384"/>
    </location>
</feature>
<dbReference type="PANTHER" id="PTHR36326:SF7">
    <property type="entry name" value="PROTEIN POLLENLESS 3-LIKE 2"/>
    <property type="match status" value="1"/>
</dbReference>
<dbReference type="InterPro" id="IPR011990">
    <property type="entry name" value="TPR-like_helical_dom_sf"/>
</dbReference>
<sequence>MWNDQLHPQASAQQQLLQSNGQLLQHPGQPRLSKSAPCSPLKPLLANKRPPPARADSFHVIHKVPVGDTPYVKAKHVQLVDKDPNRAIALFWAAINAGDRVDSALKDMAIVMKQQNRPEEAIEAIKSLRYRCSDHAQESLDNVLLDLYKRCGRLDDQIALLKHKLHLIHQGLAFNGRRTKTARSQGKKFQVSIEQEATRLLGNLGWAYMQQSNFVAAEAVYRKALSIEPDNNKVCNLGICLMKQGRLREAKTMLKSVKPAFSDSPWGSDSHLKSFERAQQMLSEMEEGGTADFSSHGGVSGDEEPLISTNSSWRLWSNQNPLTDADFSGALFATAGFGPAQRPPLPPPVSQTAEAHTPQRSQSNRGARNAHGGRWAEEDEEQGFANENSNQEIQMELLRQKLEKLVMMNGDGKRNGREASRGGAINQRLERSNSADAPLLRPPRPLSSCSLSEMNGNGSVLNSSAPPFVAKSLPKPCTNVNAGEEAPNLCKQVSLTFDNANHQQHTAAMAKPSSLVASARPSQLLVPDKGSIGRKNCCKSLSFSVASESDQDAIAMDNNNSVSSPDAWSRLGFIQADASSPLCTIATVLRKRFSSSCNNATLLQDDCQRRLPVFVDMTLPANPAQATV</sequence>
<dbReference type="PANTHER" id="PTHR36326">
    <property type="entry name" value="PROTEIN POLLENLESS 3-LIKE 2"/>
    <property type="match status" value="1"/>
</dbReference>
<evidence type="ECO:0000256" key="1">
    <source>
        <dbReference type="ARBA" id="ARBA00004123"/>
    </source>
</evidence>
<keyword evidence="2" id="KW-0677">Repeat</keyword>
<evidence type="ECO:0000313" key="9">
    <source>
        <dbReference type="EMBL" id="KAI5081891.1"/>
    </source>
</evidence>
<evidence type="ECO:0000256" key="7">
    <source>
        <dbReference type="PROSITE-ProRule" id="PRU00339"/>
    </source>
</evidence>
<evidence type="ECO:0000256" key="4">
    <source>
        <dbReference type="ARBA" id="ARBA00023054"/>
    </source>
</evidence>
<feature type="region of interest" description="Disordered" evidence="8">
    <location>
        <begin position="24"/>
        <end position="52"/>
    </location>
</feature>
<evidence type="ECO:0000256" key="3">
    <source>
        <dbReference type="ARBA" id="ARBA00022803"/>
    </source>
</evidence>
<organism evidence="9 10">
    <name type="scientific">Adiantum capillus-veneris</name>
    <name type="common">Maidenhair fern</name>
    <dbReference type="NCBI Taxonomy" id="13818"/>
    <lineage>
        <taxon>Eukaryota</taxon>
        <taxon>Viridiplantae</taxon>
        <taxon>Streptophyta</taxon>
        <taxon>Embryophyta</taxon>
        <taxon>Tracheophyta</taxon>
        <taxon>Polypodiopsida</taxon>
        <taxon>Polypodiidae</taxon>
        <taxon>Polypodiales</taxon>
        <taxon>Pteridineae</taxon>
        <taxon>Pteridaceae</taxon>
        <taxon>Vittarioideae</taxon>
        <taxon>Adiantum</taxon>
    </lineage>
</organism>
<protein>
    <recommendedName>
        <fullName evidence="11">Protein POLLENLESS 3-LIKE 2</fullName>
    </recommendedName>
</protein>
<dbReference type="PROSITE" id="PS50005">
    <property type="entry name" value="TPR"/>
    <property type="match status" value="1"/>
</dbReference>
<accession>A0A9D4V9X6</accession>
<dbReference type="GO" id="GO:0005634">
    <property type="term" value="C:nucleus"/>
    <property type="evidence" value="ECO:0007669"/>
    <property type="project" value="UniProtKB-SubCell"/>
</dbReference>
<proteinExistence type="inferred from homology"/>
<evidence type="ECO:0000256" key="2">
    <source>
        <dbReference type="ARBA" id="ARBA00022737"/>
    </source>
</evidence>
<feature type="region of interest" description="Disordered" evidence="8">
    <location>
        <begin position="410"/>
        <end position="442"/>
    </location>
</feature>
<comment type="caution">
    <text evidence="9">The sequence shown here is derived from an EMBL/GenBank/DDBJ whole genome shotgun (WGS) entry which is preliminary data.</text>
</comment>
<dbReference type="AlphaFoldDB" id="A0A9D4V9X6"/>
<feature type="compositionally biased region" description="Basic and acidic residues" evidence="8">
    <location>
        <begin position="411"/>
        <end position="420"/>
    </location>
</feature>
<feature type="region of interest" description="Disordered" evidence="8">
    <location>
        <begin position="283"/>
        <end position="306"/>
    </location>
</feature>
<feature type="repeat" description="TPR" evidence="7">
    <location>
        <begin position="198"/>
        <end position="231"/>
    </location>
</feature>
<dbReference type="SMART" id="SM00028">
    <property type="entry name" value="TPR"/>
    <property type="match status" value="1"/>
</dbReference>
<dbReference type="EMBL" id="JABFUD020000003">
    <property type="protein sequence ID" value="KAI5081891.1"/>
    <property type="molecule type" value="Genomic_DNA"/>
</dbReference>
<evidence type="ECO:0000256" key="8">
    <source>
        <dbReference type="SAM" id="MobiDB-lite"/>
    </source>
</evidence>
<reference evidence="9" key="1">
    <citation type="submission" date="2021-01" db="EMBL/GenBank/DDBJ databases">
        <title>Adiantum capillus-veneris genome.</title>
        <authorList>
            <person name="Fang Y."/>
            <person name="Liao Q."/>
        </authorList>
    </citation>
    <scope>NUCLEOTIDE SEQUENCE</scope>
    <source>
        <strain evidence="9">H3</strain>
        <tissue evidence="9">Leaf</tissue>
    </source>
</reference>
<dbReference type="OrthoDB" id="10258631at2759"/>
<comment type="subcellular location">
    <subcellularLocation>
        <location evidence="1">Nucleus</location>
    </subcellularLocation>
</comment>
<keyword evidence="10" id="KW-1185">Reference proteome</keyword>
<comment type="similarity">
    <text evidence="6">Belongs to the MS5 protein family.</text>
</comment>
<evidence type="ECO:0000313" key="10">
    <source>
        <dbReference type="Proteomes" id="UP000886520"/>
    </source>
</evidence>
<evidence type="ECO:0000256" key="6">
    <source>
        <dbReference type="ARBA" id="ARBA00025750"/>
    </source>
</evidence>